<dbReference type="InterPro" id="IPR011009">
    <property type="entry name" value="Kinase-like_dom_sf"/>
</dbReference>
<dbReference type="KEGG" id="ngr:NAEGRDRAFT_54080"/>
<dbReference type="AlphaFoldDB" id="D2W212"/>
<dbReference type="SMART" id="SM00220">
    <property type="entry name" value="S_TKc"/>
    <property type="match status" value="1"/>
</dbReference>
<dbReference type="GeneID" id="8856147"/>
<keyword evidence="3" id="KW-1185">Reference proteome</keyword>
<dbReference type="InParanoid" id="D2W212"/>
<dbReference type="RefSeq" id="XP_002669602.1">
    <property type="nucleotide sequence ID" value="XM_002669556.1"/>
</dbReference>
<dbReference type="PROSITE" id="PS50011">
    <property type="entry name" value="PROTEIN_KINASE_DOM"/>
    <property type="match status" value="1"/>
</dbReference>
<dbReference type="PANTHER" id="PTHR44167:SF24">
    <property type="entry name" value="SERINE_THREONINE-PROTEIN KINASE CHK2"/>
    <property type="match status" value="1"/>
</dbReference>
<dbReference type="VEuPathDB" id="AmoebaDB:NAEGRDRAFT_54080"/>
<dbReference type="EMBL" id="GG738924">
    <property type="protein sequence ID" value="EFC36858.1"/>
    <property type="molecule type" value="Genomic_DNA"/>
</dbReference>
<reference evidence="2 3" key="1">
    <citation type="journal article" date="2010" name="Cell">
        <title>The genome of Naegleria gruberi illuminates early eukaryotic versatility.</title>
        <authorList>
            <person name="Fritz-Laylin L.K."/>
            <person name="Prochnik S.E."/>
            <person name="Ginger M.L."/>
            <person name="Dacks J.B."/>
            <person name="Carpenter M.L."/>
            <person name="Field M.C."/>
            <person name="Kuo A."/>
            <person name="Paredez A."/>
            <person name="Chapman J."/>
            <person name="Pham J."/>
            <person name="Shu S."/>
            <person name="Neupane R."/>
            <person name="Cipriano M."/>
            <person name="Mancuso J."/>
            <person name="Tu H."/>
            <person name="Salamov A."/>
            <person name="Lindquist E."/>
            <person name="Shapiro H."/>
            <person name="Lucas S."/>
            <person name="Grigoriev I.V."/>
            <person name="Cande W.Z."/>
            <person name="Fulton C."/>
            <person name="Rokhsar D.S."/>
            <person name="Dawson S.C."/>
        </authorList>
    </citation>
    <scope>NUCLEOTIDE SEQUENCE [LARGE SCALE GENOMIC DNA]</scope>
    <source>
        <strain evidence="2 3">NEG-M</strain>
    </source>
</reference>
<evidence type="ECO:0000313" key="2">
    <source>
        <dbReference type="EMBL" id="EFC36858.1"/>
    </source>
</evidence>
<dbReference type="PANTHER" id="PTHR44167">
    <property type="entry name" value="OVARIAN-SPECIFIC SERINE/THREONINE-PROTEIN KINASE LOK-RELATED"/>
    <property type="match status" value="1"/>
</dbReference>
<dbReference type="Pfam" id="PF00069">
    <property type="entry name" value="Pkinase"/>
    <property type="match status" value="1"/>
</dbReference>
<feature type="domain" description="Protein kinase" evidence="1">
    <location>
        <begin position="1"/>
        <end position="249"/>
    </location>
</feature>
<sequence length="527" mass="61091">MKFMVLKYIEHSERIIPNEPLRLIQRDEQFEHIAQFKTLIKAKDDPNDTSYFMTTKYYEGGTLGNTKYGFSFNFVISVGKQLVQGLKDIHMKMSLIHRDIKLDNIALDQVVVENNEIQSAIIKVIDFESAVSIQNQGALEEEMYHATKSYRCPDDILLSTKSEIYALGLILFRMLYGTYGERDELHVSQNFKGQQDYTEQMKKSLDVNTRLHRTIMDDCRMKRLLKRMLSYNPHQRPELDEIDFELSIINTAVDPPIPLPCLRIDESYRQKRCFEPKSVYLEDIADMFNVDVLSMTPENILSFCDNNECAGLSSDYFIQDTCVMIICKIMNVEPHPDKNQTRKLCKLEKEHLNKLGYAMKEFELNLGQNLSRVNKLFEKQRKNKNPKEILDMVNENLEVNPNLKKTASDILQLVDMIRPQLNLLSTPSSDTENIDDGDSRFLKLFPISNGSSSQKPTKIVKVQCLNGGDEKTIDVTNFDVMGTQCQQRFQNEKLIAILKQNKFVDLLEELQDGETYVVITRDYFLNK</sequence>
<evidence type="ECO:0000313" key="3">
    <source>
        <dbReference type="Proteomes" id="UP000006671"/>
    </source>
</evidence>
<gene>
    <name evidence="2" type="ORF">NAEGRDRAFT_54080</name>
</gene>
<dbReference type="STRING" id="5762.D2W212"/>
<dbReference type="GO" id="GO:0005524">
    <property type="term" value="F:ATP binding"/>
    <property type="evidence" value="ECO:0007669"/>
    <property type="project" value="InterPro"/>
</dbReference>
<dbReference type="SUPFAM" id="SSF56112">
    <property type="entry name" value="Protein kinase-like (PK-like)"/>
    <property type="match status" value="1"/>
</dbReference>
<dbReference type="Proteomes" id="UP000006671">
    <property type="component" value="Unassembled WGS sequence"/>
</dbReference>
<dbReference type="GO" id="GO:0005634">
    <property type="term" value="C:nucleus"/>
    <property type="evidence" value="ECO:0007669"/>
    <property type="project" value="TreeGrafter"/>
</dbReference>
<dbReference type="GO" id="GO:0044773">
    <property type="term" value="P:mitotic DNA damage checkpoint signaling"/>
    <property type="evidence" value="ECO:0007669"/>
    <property type="project" value="TreeGrafter"/>
</dbReference>
<name>D2W212_NAEGR</name>
<evidence type="ECO:0000259" key="1">
    <source>
        <dbReference type="PROSITE" id="PS50011"/>
    </source>
</evidence>
<dbReference type="OrthoDB" id="5979581at2759"/>
<organism evidence="3">
    <name type="scientific">Naegleria gruberi</name>
    <name type="common">Amoeba</name>
    <dbReference type="NCBI Taxonomy" id="5762"/>
    <lineage>
        <taxon>Eukaryota</taxon>
        <taxon>Discoba</taxon>
        <taxon>Heterolobosea</taxon>
        <taxon>Tetramitia</taxon>
        <taxon>Eutetramitia</taxon>
        <taxon>Vahlkampfiidae</taxon>
        <taxon>Naegleria</taxon>
    </lineage>
</organism>
<proteinExistence type="predicted"/>
<accession>D2W212</accession>
<dbReference type="GO" id="GO:0004674">
    <property type="term" value="F:protein serine/threonine kinase activity"/>
    <property type="evidence" value="ECO:0007669"/>
    <property type="project" value="TreeGrafter"/>
</dbReference>
<dbReference type="Gene3D" id="1.10.510.10">
    <property type="entry name" value="Transferase(Phosphotransferase) domain 1"/>
    <property type="match status" value="1"/>
</dbReference>
<protein>
    <submittedName>
        <fullName evidence="2">Predicted protein</fullName>
    </submittedName>
</protein>
<dbReference type="InterPro" id="IPR000719">
    <property type="entry name" value="Prot_kinase_dom"/>
</dbReference>